<sequence length="404" mass="43421">MVRHHQAGWMTGISLLLPITLTTMAIVLLTPIVPDLMKQFSSVPNHEYWVPMILTLPSLCVALLCPVAGILGDYFGRRRLLLFSFLLYAVVGVLPVFLHDLTHILISRVGVGLAEALIYVLSTTMIGDYYKGAARDRWLAAQTAFASMSALLFFNLGGAMGESGWRTPFWAYASALVMFALVFKFTWEPASAAHPDDEADAAPRNLSWAGFPWARMAMIAAITIYGSVFFYTVQIQAPSGLAALGLTSPAERGFLTSIASIGVPLGTFLYSRIGPKWPVGRLLLAEFALLSLGFALMGKAGTVPGFLVGCFINQIGAGLLLPTLLVWSMSILSFEIRGRGTGFWQSAFALGQFLSPLVVTFAGQRTGGLLGAFMTLSVAALGGVVIALIASRMHGNHKLEMAHG</sequence>
<protein>
    <submittedName>
        <fullName evidence="9">MFS transporter</fullName>
    </submittedName>
</protein>
<organism evidence="9 10">
    <name type="scientific">Novosphingobium clariflavum</name>
    <dbReference type="NCBI Taxonomy" id="2029884"/>
    <lineage>
        <taxon>Bacteria</taxon>
        <taxon>Pseudomonadati</taxon>
        <taxon>Pseudomonadota</taxon>
        <taxon>Alphaproteobacteria</taxon>
        <taxon>Sphingomonadales</taxon>
        <taxon>Sphingomonadaceae</taxon>
        <taxon>Novosphingobium</taxon>
    </lineage>
</organism>
<evidence type="ECO:0000313" key="9">
    <source>
        <dbReference type="EMBL" id="MFC0684478.1"/>
    </source>
</evidence>
<comment type="caution">
    <text evidence="9">The sequence shown here is derived from an EMBL/GenBank/DDBJ whole genome shotgun (WGS) entry which is preliminary data.</text>
</comment>
<evidence type="ECO:0000256" key="2">
    <source>
        <dbReference type="ARBA" id="ARBA00022448"/>
    </source>
</evidence>
<dbReference type="InterPro" id="IPR050171">
    <property type="entry name" value="MFS_Transporters"/>
</dbReference>
<keyword evidence="5 7" id="KW-1133">Transmembrane helix</keyword>
<dbReference type="PANTHER" id="PTHR23517">
    <property type="entry name" value="RESISTANCE PROTEIN MDTM, PUTATIVE-RELATED-RELATED"/>
    <property type="match status" value="1"/>
</dbReference>
<evidence type="ECO:0000256" key="7">
    <source>
        <dbReference type="SAM" id="Phobius"/>
    </source>
</evidence>
<keyword evidence="10" id="KW-1185">Reference proteome</keyword>
<dbReference type="EMBL" id="JBHLTM010000027">
    <property type="protein sequence ID" value="MFC0684478.1"/>
    <property type="molecule type" value="Genomic_DNA"/>
</dbReference>
<comment type="subcellular location">
    <subcellularLocation>
        <location evidence="1">Cell membrane</location>
        <topology evidence="1">Multi-pass membrane protein</topology>
    </subcellularLocation>
</comment>
<dbReference type="SUPFAM" id="SSF103473">
    <property type="entry name" value="MFS general substrate transporter"/>
    <property type="match status" value="1"/>
</dbReference>
<feature type="transmembrane region" description="Helical" evidence="7">
    <location>
        <begin position="282"/>
        <end position="300"/>
    </location>
</feature>
<evidence type="ECO:0000313" key="10">
    <source>
        <dbReference type="Proteomes" id="UP001589858"/>
    </source>
</evidence>
<feature type="transmembrane region" description="Helical" evidence="7">
    <location>
        <begin position="253"/>
        <end position="270"/>
    </location>
</feature>
<evidence type="ECO:0000256" key="3">
    <source>
        <dbReference type="ARBA" id="ARBA00022475"/>
    </source>
</evidence>
<name>A0ABV6S8R9_9SPHN</name>
<evidence type="ECO:0000259" key="8">
    <source>
        <dbReference type="PROSITE" id="PS50850"/>
    </source>
</evidence>
<dbReference type="Pfam" id="PF07690">
    <property type="entry name" value="MFS_1"/>
    <property type="match status" value="1"/>
</dbReference>
<keyword evidence="4 7" id="KW-0812">Transmembrane</keyword>
<feature type="domain" description="Major facilitator superfamily (MFS) profile" evidence="8">
    <location>
        <begin position="11"/>
        <end position="395"/>
    </location>
</feature>
<dbReference type="InterPro" id="IPR036259">
    <property type="entry name" value="MFS_trans_sf"/>
</dbReference>
<reference evidence="9 10" key="1">
    <citation type="submission" date="2024-09" db="EMBL/GenBank/DDBJ databases">
        <authorList>
            <person name="Sun Q."/>
            <person name="Mori K."/>
        </authorList>
    </citation>
    <scope>NUCLEOTIDE SEQUENCE [LARGE SCALE GENOMIC DNA]</scope>
    <source>
        <strain evidence="9 10">CICC 11035S</strain>
    </source>
</reference>
<dbReference type="InterPro" id="IPR011701">
    <property type="entry name" value="MFS"/>
</dbReference>
<dbReference type="InterPro" id="IPR020846">
    <property type="entry name" value="MFS_dom"/>
</dbReference>
<evidence type="ECO:0000256" key="1">
    <source>
        <dbReference type="ARBA" id="ARBA00004651"/>
    </source>
</evidence>
<evidence type="ECO:0000256" key="5">
    <source>
        <dbReference type="ARBA" id="ARBA00022989"/>
    </source>
</evidence>
<feature type="transmembrane region" description="Helical" evidence="7">
    <location>
        <begin position="138"/>
        <end position="157"/>
    </location>
</feature>
<feature type="transmembrane region" description="Helical" evidence="7">
    <location>
        <begin position="213"/>
        <end position="233"/>
    </location>
</feature>
<evidence type="ECO:0000256" key="6">
    <source>
        <dbReference type="ARBA" id="ARBA00023136"/>
    </source>
</evidence>
<dbReference type="RefSeq" id="WP_267219470.1">
    <property type="nucleotide sequence ID" value="NZ_JAPCWC010000004.1"/>
</dbReference>
<feature type="transmembrane region" description="Helical" evidence="7">
    <location>
        <begin position="306"/>
        <end position="330"/>
    </location>
</feature>
<feature type="transmembrane region" description="Helical" evidence="7">
    <location>
        <begin position="80"/>
        <end position="98"/>
    </location>
</feature>
<gene>
    <name evidence="9" type="ORF">ACFFF8_07715</name>
</gene>
<keyword evidence="3" id="KW-1003">Cell membrane</keyword>
<proteinExistence type="predicted"/>
<feature type="transmembrane region" description="Helical" evidence="7">
    <location>
        <begin position="48"/>
        <end position="68"/>
    </location>
</feature>
<feature type="transmembrane region" description="Helical" evidence="7">
    <location>
        <begin position="369"/>
        <end position="391"/>
    </location>
</feature>
<feature type="transmembrane region" description="Helical" evidence="7">
    <location>
        <begin position="169"/>
        <end position="187"/>
    </location>
</feature>
<dbReference type="Proteomes" id="UP001589858">
    <property type="component" value="Unassembled WGS sequence"/>
</dbReference>
<evidence type="ECO:0000256" key="4">
    <source>
        <dbReference type="ARBA" id="ARBA00022692"/>
    </source>
</evidence>
<dbReference type="Gene3D" id="1.20.1250.20">
    <property type="entry name" value="MFS general substrate transporter like domains"/>
    <property type="match status" value="2"/>
</dbReference>
<keyword evidence="6 7" id="KW-0472">Membrane</keyword>
<dbReference type="CDD" id="cd17473">
    <property type="entry name" value="MFS_arabinose_efflux_permease_like"/>
    <property type="match status" value="1"/>
</dbReference>
<keyword evidence="2" id="KW-0813">Transport</keyword>
<feature type="transmembrane region" description="Helical" evidence="7">
    <location>
        <begin position="104"/>
        <end position="126"/>
    </location>
</feature>
<feature type="transmembrane region" description="Helical" evidence="7">
    <location>
        <begin position="7"/>
        <end position="28"/>
    </location>
</feature>
<dbReference type="PROSITE" id="PS50850">
    <property type="entry name" value="MFS"/>
    <property type="match status" value="1"/>
</dbReference>
<accession>A0ABV6S8R9</accession>
<feature type="transmembrane region" description="Helical" evidence="7">
    <location>
        <begin position="342"/>
        <end position="363"/>
    </location>
</feature>